<dbReference type="InterPro" id="IPR004843">
    <property type="entry name" value="Calcineurin-like_PHP"/>
</dbReference>
<dbReference type="Pfam" id="PF24384">
    <property type="entry name" value="Ig_TMM62"/>
    <property type="match status" value="1"/>
</dbReference>
<dbReference type="GeneID" id="106468234"/>
<evidence type="ECO:0000313" key="5">
    <source>
        <dbReference type="RefSeq" id="XP_022252274.1"/>
    </source>
</evidence>
<feature type="transmembrane region" description="Helical" evidence="1">
    <location>
        <begin position="485"/>
        <end position="508"/>
    </location>
</feature>
<dbReference type="Proteomes" id="UP000694941">
    <property type="component" value="Unplaced"/>
</dbReference>
<feature type="transmembrane region" description="Helical" evidence="1">
    <location>
        <begin position="592"/>
        <end position="611"/>
    </location>
</feature>
<keyword evidence="1" id="KW-0472">Membrane</keyword>
<gene>
    <name evidence="5" type="primary">LOC106468234</name>
</gene>
<feature type="domain" description="TMEM62 Ig-like" evidence="3">
    <location>
        <begin position="321"/>
        <end position="424"/>
    </location>
</feature>
<accession>A0ABM1T8R8</accession>
<keyword evidence="1" id="KW-1133">Transmembrane helix</keyword>
<evidence type="ECO:0000256" key="1">
    <source>
        <dbReference type="SAM" id="Phobius"/>
    </source>
</evidence>
<reference evidence="5" key="1">
    <citation type="submission" date="2025-08" db="UniProtKB">
        <authorList>
            <consortium name="RefSeq"/>
        </authorList>
    </citation>
    <scope>IDENTIFICATION</scope>
    <source>
        <tissue evidence="5">Muscle</tissue>
    </source>
</reference>
<evidence type="ECO:0000259" key="2">
    <source>
        <dbReference type="Pfam" id="PF00149"/>
    </source>
</evidence>
<feature type="domain" description="Calcineurin-like phosphoesterase" evidence="2">
    <location>
        <begin position="61"/>
        <end position="221"/>
    </location>
</feature>
<evidence type="ECO:0000313" key="4">
    <source>
        <dbReference type="Proteomes" id="UP000694941"/>
    </source>
</evidence>
<dbReference type="RefSeq" id="XP_022252274.1">
    <property type="nucleotide sequence ID" value="XM_022396566.1"/>
</dbReference>
<dbReference type="SUPFAM" id="SSF56300">
    <property type="entry name" value="Metallo-dependent phosphatases"/>
    <property type="match status" value="1"/>
</dbReference>
<dbReference type="InterPro" id="IPR029052">
    <property type="entry name" value="Metallo-depent_PP-like"/>
</dbReference>
<keyword evidence="1" id="KW-0812">Transmembrane</keyword>
<feature type="transmembrane region" description="Helical" evidence="1">
    <location>
        <begin position="446"/>
        <end position="464"/>
    </location>
</feature>
<evidence type="ECO:0000259" key="3">
    <source>
        <dbReference type="Pfam" id="PF24384"/>
    </source>
</evidence>
<dbReference type="InterPro" id="IPR056229">
    <property type="entry name" value="Ig_TMM62"/>
</dbReference>
<keyword evidence="4" id="KW-1185">Reference proteome</keyword>
<sequence length="667" mass="76060">MGVPRVAVLLFIVFIAISSLFARFQDLVYVKNYDNFVNTLKQRGIANSNVLIPDGKLHHLMWFLQISDLHISLFQDSGRITDFKQFCTETVSTVQPAVVLVTGDLTHAINPGTIGSQEYKEEWKIYSQIIHESGVFGKTKWLDIRGNHDNFNVISVDSESNYFRNFSAQGQFHPRSYNFTLKHDTERYTFIGLDACLDPGPKRPFNFVGRLTEVGYKALEEMKKKRVKVIISSFGFTTIWRMRNAHHKISHFQVVGTANWESGPYLCGHLHTLLGLVPSMYTLHSTGSLELELSDWKLNRRYRVAAVDHGMFSFIDLKHGQWPVVLVTNPKHALYTMPSIEPLKIIRKSSHIRILIFSPYPIVSAQAQVNKGDWQNLTLSEGPLYILPWKPENYLKDIHSIDVYVKDNKNQEARVNHLFSLDGSRPSFSLLGRAVLMGHISIGQTIFGIFLTLSVVPLCMLKFLQIWKKGSIGKKLLKDNCCKRFVFKLYLLVYVDQLFWPLITMGIYSGVGPWFLGEIIDGYVGVCFVWGIFVEGVFLPGATTFYVGSLYLLTFYMPYTLLLSNCLYRHYLNVRNGGAEPCTFWNYMSRHLCMIIVIIWQSVVAVGYAMAYGVMAFFLGMLNTGSVVLAVVLWRLAITLPDSSFSKFNKLIKDHVLIPNNETDPDN</sequence>
<feature type="transmembrane region" description="Helical" evidence="1">
    <location>
        <begin position="617"/>
        <end position="638"/>
    </location>
</feature>
<dbReference type="PANTHER" id="PTHR14795">
    <property type="entry name" value="HELICASE RELATED"/>
    <property type="match status" value="1"/>
</dbReference>
<proteinExistence type="predicted"/>
<protein>
    <submittedName>
        <fullName evidence="5">Transmembrane protein 62-like</fullName>
    </submittedName>
</protein>
<dbReference type="Pfam" id="PF00149">
    <property type="entry name" value="Metallophos"/>
    <property type="match status" value="1"/>
</dbReference>
<organism evidence="4 5">
    <name type="scientific">Limulus polyphemus</name>
    <name type="common">Atlantic horseshoe crab</name>
    <dbReference type="NCBI Taxonomy" id="6850"/>
    <lineage>
        <taxon>Eukaryota</taxon>
        <taxon>Metazoa</taxon>
        <taxon>Ecdysozoa</taxon>
        <taxon>Arthropoda</taxon>
        <taxon>Chelicerata</taxon>
        <taxon>Merostomata</taxon>
        <taxon>Xiphosura</taxon>
        <taxon>Limulidae</taxon>
        <taxon>Limulus</taxon>
    </lineage>
</organism>
<dbReference type="PANTHER" id="PTHR14795:SF0">
    <property type="entry name" value="TRANSMEMBRANE PROTEIN 62"/>
    <property type="match status" value="1"/>
</dbReference>
<name>A0ABM1T8R8_LIMPO</name>
<dbReference type="Gene3D" id="3.60.21.10">
    <property type="match status" value="1"/>
</dbReference>